<keyword evidence="2" id="KW-1133">Transmembrane helix</keyword>
<organism evidence="4 5">
    <name type="scientific">Cladophialophora chaetospira</name>
    <dbReference type="NCBI Taxonomy" id="386627"/>
    <lineage>
        <taxon>Eukaryota</taxon>
        <taxon>Fungi</taxon>
        <taxon>Dikarya</taxon>
        <taxon>Ascomycota</taxon>
        <taxon>Pezizomycotina</taxon>
        <taxon>Eurotiomycetes</taxon>
        <taxon>Chaetothyriomycetidae</taxon>
        <taxon>Chaetothyriales</taxon>
        <taxon>Herpotrichiellaceae</taxon>
        <taxon>Cladophialophora</taxon>
    </lineage>
</organism>
<evidence type="ECO:0000256" key="2">
    <source>
        <dbReference type="SAM" id="Phobius"/>
    </source>
</evidence>
<dbReference type="InterPro" id="IPR056120">
    <property type="entry name" value="DUF7703"/>
</dbReference>
<evidence type="ECO:0000313" key="5">
    <source>
        <dbReference type="Proteomes" id="UP001172673"/>
    </source>
</evidence>
<evidence type="ECO:0000256" key="1">
    <source>
        <dbReference type="SAM" id="MobiDB-lite"/>
    </source>
</evidence>
<dbReference type="PANTHER" id="PTHR37013">
    <property type="entry name" value="INTEGRAL MEMBRANE PROTEIN (AFU_ORTHOLOGUE AFUA_1G05950)-RELATED"/>
    <property type="match status" value="1"/>
</dbReference>
<accession>A0AA38WYD4</accession>
<feature type="transmembrane region" description="Helical" evidence="2">
    <location>
        <begin position="210"/>
        <end position="232"/>
    </location>
</feature>
<sequence length="378" mass="42784">MAFARLNARSAPDHYEIAVDKNSFHGEYTTDSVIVTLSIALALYNSLEMVLLVLSTFRAWKGLYFWSLCICNFGVFAYATGIMLTYFDLGVLWLGKTILDIGWLCMVTCQSLVLYSRLNLVVDNILILRSVKWMIITVSCSILPIVIVLDFGSTYSGRASFYSGYYYIEQIQLIVISVEELVISGLYVWKAIAFLKVISKQHTRRIMWQLFAINIIIISMDIATVALEFLHYQLYQEGLKGFFYSVKLKLELNILSKLVDLVGGAGGAQRRTTSLGVIDVDTLPGVTANDLQREVSPMEQPNGWHPSFSKGIMEHITEDRLDQTKAEESPSNASNARDDSDEISAEIMRMATQQTSHSSRMRGRESDMWYAEMLRDMK</sequence>
<feature type="transmembrane region" description="Helical" evidence="2">
    <location>
        <begin position="171"/>
        <end position="189"/>
    </location>
</feature>
<feature type="transmembrane region" description="Helical" evidence="2">
    <location>
        <begin position="98"/>
        <end position="118"/>
    </location>
</feature>
<keyword evidence="5" id="KW-1185">Reference proteome</keyword>
<feature type="region of interest" description="Disordered" evidence="1">
    <location>
        <begin position="322"/>
        <end position="345"/>
    </location>
</feature>
<feature type="transmembrane region" description="Helical" evidence="2">
    <location>
        <begin position="33"/>
        <end position="54"/>
    </location>
</feature>
<dbReference type="PANTHER" id="PTHR37013:SF6">
    <property type="entry name" value="INTEGRAL MEMBRANE PROTEIN"/>
    <property type="match status" value="1"/>
</dbReference>
<dbReference type="Pfam" id="PF24802">
    <property type="entry name" value="DUF7703"/>
    <property type="match status" value="1"/>
</dbReference>
<evidence type="ECO:0000313" key="4">
    <source>
        <dbReference type="EMBL" id="KAJ9603431.1"/>
    </source>
</evidence>
<comment type="caution">
    <text evidence="4">The sequence shown here is derived from an EMBL/GenBank/DDBJ whole genome shotgun (WGS) entry which is preliminary data.</text>
</comment>
<reference evidence="4" key="1">
    <citation type="submission" date="2022-10" db="EMBL/GenBank/DDBJ databases">
        <title>Culturing micro-colonial fungi from biological soil crusts in the Mojave desert and describing Neophaeococcomyces mojavensis, and introducing the new genera and species Taxawa tesnikishii.</title>
        <authorList>
            <person name="Kurbessoian T."/>
            <person name="Stajich J.E."/>
        </authorList>
    </citation>
    <scope>NUCLEOTIDE SEQUENCE</scope>
    <source>
        <strain evidence="4">TK_41</strain>
    </source>
</reference>
<gene>
    <name evidence="4" type="ORF">H2200_012209</name>
</gene>
<keyword evidence="2" id="KW-0472">Membrane</keyword>
<name>A0AA38WYD4_9EURO</name>
<keyword evidence="2" id="KW-0812">Transmembrane</keyword>
<feature type="transmembrane region" description="Helical" evidence="2">
    <location>
        <begin position="130"/>
        <end position="151"/>
    </location>
</feature>
<feature type="transmembrane region" description="Helical" evidence="2">
    <location>
        <begin position="63"/>
        <end position="86"/>
    </location>
</feature>
<dbReference type="Proteomes" id="UP001172673">
    <property type="component" value="Unassembled WGS sequence"/>
</dbReference>
<evidence type="ECO:0000259" key="3">
    <source>
        <dbReference type="Pfam" id="PF24802"/>
    </source>
</evidence>
<dbReference type="EMBL" id="JAPDRK010000022">
    <property type="protein sequence ID" value="KAJ9603431.1"/>
    <property type="molecule type" value="Genomic_DNA"/>
</dbReference>
<protein>
    <recommendedName>
        <fullName evidence="3">DUF7703 domain-containing protein</fullName>
    </recommendedName>
</protein>
<dbReference type="AlphaFoldDB" id="A0AA38WYD4"/>
<proteinExistence type="predicted"/>
<feature type="domain" description="DUF7703" evidence="3">
    <location>
        <begin position="37"/>
        <end position="260"/>
    </location>
</feature>